<dbReference type="Pfam" id="PF19578">
    <property type="entry name" value="DUF6090"/>
    <property type="match status" value="1"/>
</dbReference>
<proteinExistence type="predicted"/>
<dbReference type="InterPro" id="IPR045749">
    <property type="entry name" value="DUF6090"/>
</dbReference>
<accession>A0ABW5N205</accession>
<protein>
    <submittedName>
        <fullName evidence="2">DUF6090 family protein</fullName>
    </submittedName>
</protein>
<organism evidence="2 3">
    <name type="scientific">Croceitalea marina</name>
    <dbReference type="NCBI Taxonomy" id="1775166"/>
    <lineage>
        <taxon>Bacteria</taxon>
        <taxon>Pseudomonadati</taxon>
        <taxon>Bacteroidota</taxon>
        <taxon>Flavobacteriia</taxon>
        <taxon>Flavobacteriales</taxon>
        <taxon>Flavobacteriaceae</taxon>
        <taxon>Croceitalea</taxon>
    </lineage>
</organism>
<evidence type="ECO:0000256" key="1">
    <source>
        <dbReference type="SAM" id="Phobius"/>
    </source>
</evidence>
<sequence>MIKFFRKIRQNLLMENKTGKYFKYALGEIILVVIGILIALQINNWNQNRINNKQEQQILLQLKSEFEENLEELGRKDNMREKMINSAEQLFKIKTENSLSEFPLDTIRFYIAWTYNTPTFDPVLGTTNELLSSGKLYLITNNELKTRLTNWSGQVDRLREYEQDLRQYNINNYDPFLTQNFSIKDLFEGVWQEKQYFFSKENRVKSVHEYIKNQEVDDYIFNILSLCEWTKKESRVVRTYTNEFLNLISQELSK</sequence>
<keyword evidence="1" id="KW-0472">Membrane</keyword>
<evidence type="ECO:0000313" key="2">
    <source>
        <dbReference type="EMBL" id="MFD2588054.1"/>
    </source>
</evidence>
<keyword evidence="1" id="KW-1133">Transmembrane helix</keyword>
<dbReference type="EMBL" id="JBHULB010000017">
    <property type="protein sequence ID" value="MFD2588054.1"/>
    <property type="molecule type" value="Genomic_DNA"/>
</dbReference>
<reference evidence="3" key="1">
    <citation type="journal article" date="2019" name="Int. J. Syst. Evol. Microbiol.">
        <title>The Global Catalogue of Microorganisms (GCM) 10K type strain sequencing project: providing services to taxonomists for standard genome sequencing and annotation.</title>
        <authorList>
            <consortium name="The Broad Institute Genomics Platform"/>
            <consortium name="The Broad Institute Genome Sequencing Center for Infectious Disease"/>
            <person name="Wu L."/>
            <person name="Ma J."/>
        </authorList>
    </citation>
    <scope>NUCLEOTIDE SEQUENCE [LARGE SCALE GENOMIC DNA]</scope>
    <source>
        <strain evidence="3">KCTC 52368</strain>
    </source>
</reference>
<keyword evidence="3" id="KW-1185">Reference proteome</keyword>
<gene>
    <name evidence="2" type="ORF">ACFSQJ_14000</name>
</gene>
<name>A0ABW5N205_9FLAO</name>
<evidence type="ECO:0000313" key="3">
    <source>
        <dbReference type="Proteomes" id="UP001597526"/>
    </source>
</evidence>
<keyword evidence="1" id="KW-0812">Transmembrane</keyword>
<dbReference type="Proteomes" id="UP001597526">
    <property type="component" value="Unassembled WGS sequence"/>
</dbReference>
<comment type="caution">
    <text evidence="2">The sequence shown here is derived from an EMBL/GenBank/DDBJ whole genome shotgun (WGS) entry which is preliminary data.</text>
</comment>
<feature type="transmembrane region" description="Helical" evidence="1">
    <location>
        <begin position="21"/>
        <end position="42"/>
    </location>
</feature>